<protein>
    <recommendedName>
        <fullName evidence="3">Rhamnogalacturonan lyase family 11 C-terminal domain-containing protein</fullName>
    </recommendedName>
</protein>
<keyword evidence="2" id="KW-0472">Membrane</keyword>
<evidence type="ECO:0000256" key="1">
    <source>
        <dbReference type="ARBA" id="ARBA00022729"/>
    </source>
</evidence>
<accession>A0A3N6PL47</accession>
<dbReference type="Pfam" id="PF13517">
    <property type="entry name" value="FG-GAP_3"/>
    <property type="match status" value="1"/>
</dbReference>
<dbReference type="InterPro" id="IPR034641">
    <property type="entry name" value="RGL11"/>
</dbReference>
<organism evidence="4 5">
    <name type="scientific">Okeania hirsuta</name>
    <dbReference type="NCBI Taxonomy" id="1458930"/>
    <lineage>
        <taxon>Bacteria</taxon>
        <taxon>Bacillati</taxon>
        <taxon>Cyanobacteriota</taxon>
        <taxon>Cyanophyceae</taxon>
        <taxon>Oscillatoriophycideae</taxon>
        <taxon>Oscillatoriales</taxon>
        <taxon>Microcoleaceae</taxon>
        <taxon>Okeania</taxon>
    </lineage>
</organism>
<dbReference type="AlphaFoldDB" id="A0A3N6PL47"/>
<comment type="caution">
    <text evidence="4">The sequence shown here is derived from an EMBL/GenBank/DDBJ whole genome shotgun (WGS) entry which is preliminary data.</text>
</comment>
<gene>
    <name evidence="4" type="ORF">D5R40_25535</name>
</gene>
<evidence type="ECO:0000313" key="5">
    <source>
        <dbReference type="Proteomes" id="UP000269154"/>
    </source>
</evidence>
<dbReference type="InterPro" id="IPR049366">
    <property type="entry name" value="RGL11_C"/>
</dbReference>
<sequence length="485" mass="54561">MSYLRSKIPLGKYLNSKNGTFLFFLIGVIGVSVAIIKYLSVTLYYSSSVNLSYSSIKPKIIKLEDLPAEDERIGGIITADINDDGKKDFIITKPGHIVVYQGSGQKLWAKQINIQVTIKSEKNGLPGHFGAGVQAGDVDGDSKTEVLFLTKDNTLHIVEGESGKTKKTIPLKSPAGTERWEHLVITNFRGQGDRDLLLQTTNSEGYRTGVFLAAYAIDELLKKEDPQPLWTRDDFVANAHNGARVADLNGDGKDEVLGATLISPDGEILVQIPLKGHVDSIFVADVRPDIPGLEVLALEEGGGNRVFLFNRDRLIWETHYKNQEPQNAALGNFDNRPGLEIWCRSRYHEHQKPFIFDAQGQLIAKYKMDNVAPRDWTVRGVEVIFTIDWTGREKQLAAAKERHESGDIGIFNPLSGKFLYKFKEKADRLYVADVSGDWREELIVVNGNKLHIYSNPEPNPNPNRPRLWSQNHYHRSKMTWNYYSP</sequence>
<evidence type="ECO:0000259" key="3">
    <source>
        <dbReference type="Pfam" id="PF21348"/>
    </source>
</evidence>
<evidence type="ECO:0000313" key="4">
    <source>
        <dbReference type="EMBL" id="RQH28485.1"/>
    </source>
</evidence>
<dbReference type="Proteomes" id="UP000269154">
    <property type="component" value="Unassembled WGS sequence"/>
</dbReference>
<dbReference type="Pfam" id="PF21348">
    <property type="entry name" value="RGL11_C"/>
    <property type="match status" value="1"/>
</dbReference>
<dbReference type="PANTHER" id="PTHR43118:SF1">
    <property type="entry name" value="RHAMNOGALACTURONAN LYASE (EUROFUNG)"/>
    <property type="match status" value="1"/>
</dbReference>
<keyword evidence="2" id="KW-1133">Transmembrane helix</keyword>
<dbReference type="SUPFAM" id="SSF69318">
    <property type="entry name" value="Integrin alpha N-terminal domain"/>
    <property type="match status" value="1"/>
</dbReference>
<name>A0A3N6PL47_9CYAN</name>
<dbReference type="InterPro" id="IPR013517">
    <property type="entry name" value="FG-GAP"/>
</dbReference>
<keyword evidence="1" id="KW-0732">Signal</keyword>
<proteinExistence type="predicted"/>
<reference evidence="4 5" key="1">
    <citation type="journal article" date="2018" name="ACS Chem. Biol.">
        <title>Ketoreductase domain dysfunction expands chemodiversity: malyngamide biosynthesis in the cyanobacterium Okeania hirsuta.</title>
        <authorList>
            <person name="Moss N.A."/>
            <person name="Leao T."/>
            <person name="Rankin M."/>
            <person name="McCullough T.M."/>
            <person name="Qu P."/>
            <person name="Korobeynikov A."/>
            <person name="Smith J.L."/>
            <person name="Gerwick L."/>
            <person name="Gerwick W.H."/>
        </authorList>
    </citation>
    <scope>NUCLEOTIDE SEQUENCE [LARGE SCALE GENOMIC DNA]</scope>
    <source>
        <strain evidence="4 5">PAB10Feb10-1</strain>
    </source>
</reference>
<feature type="domain" description="Rhamnogalacturonan lyase family 11 C-terminal" evidence="3">
    <location>
        <begin position="233"/>
        <end position="459"/>
    </location>
</feature>
<dbReference type="RefSeq" id="WP_124146965.1">
    <property type="nucleotide sequence ID" value="NZ_CAWOKI010000210.1"/>
</dbReference>
<feature type="transmembrane region" description="Helical" evidence="2">
    <location>
        <begin position="21"/>
        <end position="45"/>
    </location>
</feature>
<dbReference type="OrthoDB" id="9816589at2"/>
<dbReference type="InterPro" id="IPR028994">
    <property type="entry name" value="Integrin_alpha_N"/>
</dbReference>
<dbReference type="Gene3D" id="2.130.10.130">
    <property type="entry name" value="Integrin alpha, N-terminal"/>
    <property type="match status" value="1"/>
</dbReference>
<dbReference type="EMBL" id="RCBY01000208">
    <property type="protein sequence ID" value="RQH28485.1"/>
    <property type="molecule type" value="Genomic_DNA"/>
</dbReference>
<evidence type="ECO:0000256" key="2">
    <source>
        <dbReference type="SAM" id="Phobius"/>
    </source>
</evidence>
<dbReference type="PANTHER" id="PTHR43118">
    <property type="entry name" value="RHAMNOGALACTURONAN LYASE (EUROFUNG)"/>
    <property type="match status" value="1"/>
</dbReference>
<keyword evidence="2" id="KW-0812">Transmembrane</keyword>
<keyword evidence="5" id="KW-1185">Reference proteome</keyword>